<accession>A0ABN2U1J9</accession>
<dbReference type="Proteomes" id="UP001500751">
    <property type="component" value="Unassembled WGS sequence"/>
</dbReference>
<name>A0ABN2U1J9_9ACTN</name>
<sequence>MRVADVAYIRTDLQAEGREVRELVECPQCHRITDWLIAVGEGAVEIACRCGVQWRLAAALPQVVALAECPPRDPRWTCLGDARAALGFEQQPGRRRRRRRASVLPVVS</sequence>
<comment type="caution">
    <text evidence="1">The sequence shown here is derived from an EMBL/GenBank/DDBJ whole genome shotgun (WGS) entry which is preliminary data.</text>
</comment>
<gene>
    <name evidence="1" type="ORF">GCM10009839_25050</name>
</gene>
<evidence type="ECO:0000313" key="1">
    <source>
        <dbReference type="EMBL" id="GAA2025797.1"/>
    </source>
</evidence>
<evidence type="ECO:0000313" key="2">
    <source>
        <dbReference type="Proteomes" id="UP001500751"/>
    </source>
</evidence>
<dbReference type="EMBL" id="BAAAQN010000011">
    <property type="protein sequence ID" value="GAA2025797.1"/>
    <property type="molecule type" value="Genomic_DNA"/>
</dbReference>
<keyword evidence="2" id="KW-1185">Reference proteome</keyword>
<reference evidence="1 2" key="1">
    <citation type="journal article" date="2019" name="Int. J. Syst. Evol. Microbiol.">
        <title>The Global Catalogue of Microorganisms (GCM) 10K type strain sequencing project: providing services to taxonomists for standard genome sequencing and annotation.</title>
        <authorList>
            <consortium name="The Broad Institute Genomics Platform"/>
            <consortium name="The Broad Institute Genome Sequencing Center for Infectious Disease"/>
            <person name="Wu L."/>
            <person name="Ma J."/>
        </authorList>
    </citation>
    <scope>NUCLEOTIDE SEQUENCE [LARGE SCALE GENOMIC DNA]</scope>
    <source>
        <strain evidence="1 2">JCM 16014</strain>
    </source>
</reference>
<organism evidence="1 2">
    <name type="scientific">Catenulispora yoronensis</name>
    <dbReference type="NCBI Taxonomy" id="450799"/>
    <lineage>
        <taxon>Bacteria</taxon>
        <taxon>Bacillati</taxon>
        <taxon>Actinomycetota</taxon>
        <taxon>Actinomycetes</taxon>
        <taxon>Catenulisporales</taxon>
        <taxon>Catenulisporaceae</taxon>
        <taxon>Catenulispora</taxon>
    </lineage>
</organism>
<evidence type="ECO:0008006" key="3">
    <source>
        <dbReference type="Google" id="ProtNLM"/>
    </source>
</evidence>
<proteinExistence type="predicted"/>
<protein>
    <recommendedName>
        <fullName evidence="3">Transcription factor zinc-finger domain-containing protein</fullName>
    </recommendedName>
</protein>